<comment type="caution">
    <text evidence="3">The sequence shown here is derived from an EMBL/GenBank/DDBJ whole genome shotgun (WGS) entry which is preliminary data.</text>
</comment>
<evidence type="ECO:0000313" key="4">
    <source>
        <dbReference type="Proteomes" id="UP001226574"/>
    </source>
</evidence>
<keyword evidence="1" id="KW-1133">Transmembrane helix</keyword>
<dbReference type="CDD" id="cd01467">
    <property type="entry name" value="vWA_BatA_type"/>
    <property type="match status" value="1"/>
</dbReference>
<dbReference type="EMBL" id="JAVIFY010000013">
    <property type="protein sequence ID" value="MDQ9093183.1"/>
    <property type="molecule type" value="Genomic_DNA"/>
</dbReference>
<feature type="domain" description="VWFA" evidence="2">
    <location>
        <begin position="95"/>
        <end position="279"/>
    </location>
</feature>
<dbReference type="Pfam" id="PF00092">
    <property type="entry name" value="VWA"/>
    <property type="match status" value="1"/>
</dbReference>
<name>A0ABU1BFC4_PSEHA</name>
<proteinExistence type="predicted"/>
<dbReference type="InterPro" id="IPR002035">
    <property type="entry name" value="VWF_A"/>
</dbReference>
<evidence type="ECO:0000256" key="1">
    <source>
        <dbReference type="SAM" id="Phobius"/>
    </source>
</evidence>
<dbReference type="PANTHER" id="PTHR22550">
    <property type="entry name" value="SPORE GERMINATION PROTEIN"/>
    <property type="match status" value="1"/>
</dbReference>
<keyword evidence="4" id="KW-1185">Reference proteome</keyword>
<dbReference type="PROSITE" id="PS50234">
    <property type="entry name" value="VWFA"/>
    <property type="match status" value="1"/>
</dbReference>
<accession>A0ABU1BFC4</accession>
<organism evidence="3 4">
    <name type="scientific">Pseudoalteromonas haloplanktis</name>
    <name type="common">Alteromonas haloplanktis</name>
    <dbReference type="NCBI Taxonomy" id="228"/>
    <lineage>
        <taxon>Bacteria</taxon>
        <taxon>Pseudomonadati</taxon>
        <taxon>Pseudomonadota</taxon>
        <taxon>Gammaproteobacteria</taxon>
        <taxon>Alteromonadales</taxon>
        <taxon>Pseudoalteromonadaceae</taxon>
        <taxon>Pseudoalteromonas</taxon>
    </lineage>
</organism>
<feature type="transmembrane region" description="Helical" evidence="1">
    <location>
        <begin position="298"/>
        <end position="319"/>
    </location>
</feature>
<dbReference type="InterPro" id="IPR050768">
    <property type="entry name" value="UPF0353/GerABKA_families"/>
</dbReference>
<keyword evidence="1" id="KW-0472">Membrane</keyword>
<evidence type="ECO:0000313" key="3">
    <source>
        <dbReference type="EMBL" id="MDQ9093183.1"/>
    </source>
</evidence>
<reference evidence="3 4" key="1">
    <citation type="submission" date="2023-08" db="EMBL/GenBank/DDBJ databases">
        <title>Pseudoalteromonas haloplanktis LL1 genome.</title>
        <authorList>
            <person name="Wu S."/>
        </authorList>
    </citation>
    <scope>NUCLEOTIDE SEQUENCE [LARGE SCALE GENOMIC DNA]</scope>
    <source>
        <strain evidence="3 4">LL1</strain>
    </source>
</reference>
<protein>
    <submittedName>
        <fullName evidence="3">VWA domain-containing protein</fullName>
    </submittedName>
</protein>
<feature type="transmembrane region" description="Helical" evidence="1">
    <location>
        <begin position="6"/>
        <end position="23"/>
    </location>
</feature>
<keyword evidence="1" id="KW-0812">Transmembrane</keyword>
<dbReference type="PANTHER" id="PTHR22550:SF18">
    <property type="entry name" value="VWFA DOMAIN-CONTAINING PROTEIN"/>
    <property type="match status" value="1"/>
</dbReference>
<gene>
    <name evidence="3" type="ORF">RC083_16520</name>
</gene>
<dbReference type="InterPro" id="IPR036465">
    <property type="entry name" value="vWFA_dom_sf"/>
</dbReference>
<dbReference type="SUPFAM" id="SSF53300">
    <property type="entry name" value="vWA-like"/>
    <property type="match status" value="1"/>
</dbReference>
<dbReference type="SMART" id="SM00327">
    <property type="entry name" value="VWA"/>
    <property type="match status" value="1"/>
</dbReference>
<dbReference type="Proteomes" id="UP001226574">
    <property type="component" value="Unassembled WGS sequence"/>
</dbReference>
<sequence>MIIFKTPWLLLLLTLPFILYWLLPTFKQKALAIRIPFFDLAAKASGVKVERGVRVYKKPVVDIFLGFLIWTCITLALAQPIQLGEPKSETIISRDIMLAIDLSGSMEEADFPGSDGNKIARLDAVKNVVGDFIDNRDNDRIGLIVFGTKAYLQVPFTQDLTSTKTILFDSSVAMAGPHTAIGDAIGLAIKTFENSDIEEKVLILLTDGADTGSRMSPLNAAHIAKQEGLTVYTIGIGDEQGEGQYRVDFKTLREIADITDGDFYAATNTDKLTQIYEQIDKVAQAKINSQQTQAKTPLLHIPLIIAACLLVLGLILQLIRERPQEKTA</sequence>
<dbReference type="InterPro" id="IPR033881">
    <property type="entry name" value="vWA_BatA_type"/>
</dbReference>
<dbReference type="Gene3D" id="3.40.50.410">
    <property type="entry name" value="von Willebrand factor, type A domain"/>
    <property type="match status" value="1"/>
</dbReference>
<evidence type="ECO:0000259" key="2">
    <source>
        <dbReference type="PROSITE" id="PS50234"/>
    </source>
</evidence>
<dbReference type="RefSeq" id="WP_309039433.1">
    <property type="nucleotide sequence ID" value="NZ_JAVIFY010000013.1"/>
</dbReference>